<dbReference type="AlphaFoldDB" id="W8JFD0"/>
<name>W8JFD0_9CHLA</name>
<dbReference type="eggNOG" id="COG1124">
    <property type="taxonomic scope" value="Bacteria"/>
</dbReference>
<dbReference type="SUPFAM" id="SSF52540">
    <property type="entry name" value="P-loop containing nucleoside triphosphate hydrolases"/>
    <property type="match status" value="1"/>
</dbReference>
<dbReference type="PANTHER" id="PTHR43776:SF8">
    <property type="entry name" value="ABC TRANSPORTER, ATP-BINDING PROTEIN"/>
    <property type="match status" value="1"/>
</dbReference>
<feature type="domain" description="ABC transporter" evidence="4">
    <location>
        <begin position="17"/>
        <end position="245"/>
    </location>
</feature>
<evidence type="ECO:0000256" key="3">
    <source>
        <dbReference type="ARBA" id="ARBA00022840"/>
    </source>
</evidence>
<dbReference type="STRING" id="1229831.M832_03860"/>
<dbReference type="PROSITE" id="PS00211">
    <property type="entry name" value="ABC_TRANSPORTER_1"/>
    <property type="match status" value="1"/>
</dbReference>
<protein>
    <submittedName>
        <fullName evidence="5">Oligopeptide transport ATP-binding protein OppF</fullName>
    </submittedName>
</protein>
<dbReference type="InterPro" id="IPR050319">
    <property type="entry name" value="ABC_transp_ATP-bind"/>
</dbReference>
<dbReference type="HOGENOM" id="CLU_000604_1_23_0"/>
<dbReference type="GO" id="GO:0005524">
    <property type="term" value="F:ATP binding"/>
    <property type="evidence" value="ECO:0007669"/>
    <property type="project" value="UniProtKB-KW"/>
</dbReference>
<evidence type="ECO:0000313" key="5">
    <source>
        <dbReference type="EMBL" id="AHK63251.1"/>
    </source>
</evidence>
<dbReference type="InterPro" id="IPR003439">
    <property type="entry name" value="ABC_transporter-like_ATP-bd"/>
</dbReference>
<dbReference type="InterPro" id="IPR003593">
    <property type="entry name" value="AAA+_ATPase"/>
</dbReference>
<reference evidence="5 6" key="1">
    <citation type="journal article" date="2014" name="Syst. Appl. Microbiol.">
        <title>Evidence for the existence of two new members of the family Chlamydiaceae and proposal of Chlamydia avium sp. nov. and Chlamydia gallinacea sp. nov.</title>
        <authorList>
            <person name="Sachse K."/>
            <person name="Laroucau K."/>
            <person name="Riege K."/>
            <person name="Wehner S."/>
            <person name="Dilcher M."/>
            <person name="Creasy H.H."/>
            <person name="Weidmann M."/>
            <person name="Myers G."/>
            <person name="Vorimore F."/>
            <person name="Vicari N."/>
            <person name="Magnino S."/>
            <person name="Liebler-Tenorio E."/>
            <person name="Ruettger A."/>
            <person name="Bavoil P.M."/>
            <person name="Hufert F.T."/>
            <person name="Rossello-Mora R."/>
            <person name="Marz M."/>
        </authorList>
    </citation>
    <scope>NUCLEOTIDE SEQUENCE [LARGE SCALE GENOMIC DNA]</scope>
    <source>
        <strain evidence="5 6">10DC88</strain>
    </source>
</reference>
<evidence type="ECO:0000313" key="6">
    <source>
        <dbReference type="Proteomes" id="UP000019433"/>
    </source>
</evidence>
<dbReference type="InterPro" id="IPR027417">
    <property type="entry name" value="P-loop_NTPase"/>
</dbReference>
<keyword evidence="1" id="KW-0813">Transport</keyword>
<sequence>MPINKIKHYLTLMTHLVTIDHLSLIVRKQVILKDVCLQLKKGECLAIVGSSGSGKSSLALAILGLMKANSGTITFHVNPKTPKAKVIQMIWQDISSSLNPTMNVRELILEPLNILGMQQSKEKLYQVLELVNLPRSVLPLKPHKLSGGQKQCVAIAKALICEPDLLICDEPLSALDTLNRSLILKLFQTIKQEYKSTLLFITHDMSATYYLADTIAVMHQGMIVEYSTKEKIFQTPEHKKTQELLDAIPSFSLEYTDPTMDFEKNYVLV</sequence>
<dbReference type="GO" id="GO:0055085">
    <property type="term" value="P:transmembrane transport"/>
    <property type="evidence" value="ECO:0007669"/>
    <property type="project" value="UniProtKB-ARBA"/>
</dbReference>
<dbReference type="PATRIC" id="fig|1229831.3.peg.390"/>
<dbReference type="EMBL" id="CP006571">
    <property type="protein sequence ID" value="AHK63251.1"/>
    <property type="molecule type" value="Genomic_DNA"/>
</dbReference>
<evidence type="ECO:0000256" key="2">
    <source>
        <dbReference type="ARBA" id="ARBA00022741"/>
    </source>
</evidence>
<keyword evidence="2" id="KW-0547">Nucleotide-binding</keyword>
<evidence type="ECO:0000259" key="4">
    <source>
        <dbReference type="PROSITE" id="PS50893"/>
    </source>
</evidence>
<proteinExistence type="predicted"/>
<keyword evidence="3 5" id="KW-0067">ATP-binding</keyword>
<dbReference type="GO" id="GO:0016887">
    <property type="term" value="F:ATP hydrolysis activity"/>
    <property type="evidence" value="ECO:0007669"/>
    <property type="project" value="InterPro"/>
</dbReference>
<organism evidence="5 6">
    <name type="scientific">Chlamydia avium 10DC88</name>
    <dbReference type="NCBI Taxonomy" id="1229831"/>
    <lineage>
        <taxon>Bacteria</taxon>
        <taxon>Pseudomonadati</taxon>
        <taxon>Chlamydiota</taxon>
        <taxon>Chlamydiia</taxon>
        <taxon>Chlamydiales</taxon>
        <taxon>Chlamydiaceae</taxon>
        <taxon>Chlamydia/Chlamydophila group</taxon>
        <taxon>Chlamydia</taxon>
    </lineage>
</organism>
<dbReference type="CDD" id="cd03257">
    <property type="entry name" value="ABC_NikE_OppD_transporters"/>
    <property type="match status" value="1"/>
</dbReference>
<gene>
    <name evidence="5" type="primary">oppF</name>
    <name evidence="5" type="ORF">M832_03860</name>
</gene>
<dbReference type="KEGG" id="cav:M832_03860"/>
<evidence type="ECO:0000256" key="1">
    <source>
        <dbReference type="ARBA" id="ARBA00022448"/>
    </source>
</evidence>
<dbReference type="Gene3D" id="3.40.50.300">
    <property type="entry name" value="P-loop containing nucleotide triphosphate hydrolases"/>
    <property type="match status" value="1"/>
</dbReference>
<dbReference type="PROSITE" id="PS50893">
    <property type="entry name" value="ABC_TRANSPORTER_2"/>
    <property type="match status" value="1"/>
</dbReference>
<dbReference type="InterPro" id="IPR017871">
    <property type="entry name" value="ABC_transporter-like_CS"/>
</dbReference>
<dbReference type="PANTHER" id="PTHR43776">
    <property type="entry name" value="TRANSPORT ATP-BINDING PROTEIN"/>
    <property type="match status" value="1"/>
</dbReference>
<dbReference type="SMART" id="SM00382">
    <property type="entry name" value="AAA"/>
    <property type="match status" value="1"/>
</dbReference>
<dbReference type="Proteomes" id="UP000019433">
    <property type="component" value="Chromosome"/>
</dbReference>
<dbReference type="Pfam" id="PF00005">
    <property type="entry name" value="ABC_tran"/>
    <property type="match status" value="1"/>
</dbReference>
<accession>W8JFD0</accession>